<gene>
    <name evidence="4" type="ORF">CEUTPL_LOCUS2190</name>
</gene>
<evidence type="ECO:0000256" key="1">
    <source>
        <dbReference type="ARBA" id="ARBA00023054"/>
    </source>
</evidence>
<feature type="coiled-coil region" evidence="2">
    <location>
        <begin position="407"/>
        <end position="483"/>
    </location>
</feature>
<evidence type="ECO:0000313" key="4">
    <source>
        <dbReference type="EMBL" id="CAH1123170.1"/>
    </source>
</evidence>
<feature type="compositionally biased region" description="Polar residues" evidence="3">
    <location>
        <begin position="181"/>
        <end position="192"/>
    </location>
</feature>
<name>A0A9P0DCV5_9CUCU</name>
<organism evidence="4 5">
    <name type="scientific">Ceutorhynchus assimilis</name>
    <name type="common">cabbage seed weevil</name>
    <dbReference type="NCBI Taxonomy" id="467358"/>
    <lineage>
        <taxon>Eukaryota</taxon>
        <taxon>Metazoa</taxon>
        <taxon>Ecdysozoa</taxon>
        <taxon>Arthropoda</taxon>
        <taxon>Hexapoda</taxon>
        <taxon>Insecta</taxon>
        <taxon>Pterygota</taxon>
        <taxon>Neoptera</taxon>
        <taxon>Endopterygota</taxon>
        <taxon>Coleoptera</taxon>
        <taxon>Polyphaga</taxon>
        <taxon>Cucujiformia</taxon>
        <taxon>Curculionidae</taxon>
        <taxon>Ceutorhynchinae</taxon>
        <taxon>Ceutorhynchus</taxon>
    </lineage>
</organism>
<dbReference type="Gene3D" id="1.10.287.1490">
    <property type="match status" value="1"/>
</dbReference>
<keyword evidence="5" id="KW-1185">Reference proteome</keyword>
<feature type="coiled-coil region" evidence="2">
    <location>
        <begin position="248"/>
        <end position="370"/>
    </location>
</feature>
<dbReference type="GO" id="GO:0016459">
    <property type="term" value="C:myosin complex"/>
    <property type="evidence" value="ECO:0007669"/>
    <property type="project" value="InterPro"/>
</dbReference>
<dbReference type="OrthoDB" id="5984396at2759"/>
<evidence type="ECO:0008006" key="6">
    <source>
        <dbReference type="Google" id="ProtNLM"/>
    </source>
</evidence>
<dbReference type="EMBL" id="OU892286">
    <property type="protein sequence ID" value="CAH1123170.1"/>
    <property type="molecule type" value="Genomic_DNA"/>
</dbReference>
<feature type="region of interest" description="Disordered" evidence="3">
    <location>
        <begin position="176"/>
        <end position="227"/>
    </location>
</feature>
<feature type="coiled-coil region" evidence="2">
    <location>
        <begin position="72"/>
        <end position="127"/>
    </location>
</feature>
<feature type="region of interest" description="Disordered" evidence="3">
    <location>
        <begin position="1"/>
        <end position="35"/>
    </location>
</feature>
<dbReference type="AlphaFoldDB" id="A0A9P0DCV5"/>
<keyword evidence="1 2" id="KW-0175">Coiled coil</keyword>
<accession>A0A9P0DCV5</accession>
<evidence type="ECO:0000256" key="3">
    <source>
        <dbReference type="SAM" id="MobiDB-lite"/>
    </source>
</evidence>
<dbReference type="Proteomes" id="UP001152799">
    <property type="component" value="Chromosome 10"/>
</dbReference>
<dbReference type="PANTHER" id="PTHR46292:SF1">
    <property type="entry name" value="COILED-COIL DOMAIN-CONTAINING PROTEIN 102A"/>
    <property type="match status" value="1"/>
</dbReference>
<sequence length="512" mass="59431">MAQSTTSGTSSRKHARDHDSASVSSRIGDVSEWEANESLRQRELEEAKGRAAQMEKTMRWWSDCTANWREKWSKVRNERNKAREECKQLRTKLENCLKEASTHKREKEEVELQNDQLKKEIEKIHILMLKHAGQFDSQLFEALGEDPLKDFAFSNGSPAKANHREIVSPLRDLLSDGERQNGVSSSQSNPECDSTGPLDQDDGGSPKGAVAKQKKSSLPQEDDPQKISMLQLKLDEATKTITIEREEKDSLHRLLDRITSELQEEKEKGDELREAKQEAMRQMLTLQDDHEKEIQMIKSDLLEEASNREGMDKKLNDLRAELEKLQAENAAEWAKRERLETEKVHLERDNKKIRNELRDVQERLERKGNRTMSTSDMEIRHLQQEICDKNKEILDLKHSQSRLKKMLQDKISDLAHAVRRAEQYEAEVKKLRTRVEELKKDYAAAEDELDSAQNHSRKLQRANDELQEQVDNFQVQLQHLHTSMEKEDGGEEMAVFDEENDCMHDFGLVRFV</sequence>
<dbReference type="PANTHER" id="PTHR46292">
    <property type="entry name" value="COILED-COIL DOMAIN-CONTAINING PROTEIN 102A"/>
    <property type="match status" value="1"/>
</dbReference>
<reference evidence="4" key="1">
    <citation type="submission" date="2022-01" db="EMBL/GenBank/DDBJ databases">
        <authorList>
            <person name="King R."/>
        </authorList>
    </citation>
    <scope>NUCLEOTIDE SEQUENCE</scope>
</reference>
<proteinExistence type="predicted"/>
<feature type="compositionally biased region" description="Polar residues" evidence="3">
    <location>
        <begin position="1"/>
        <end position="10"/>
    </location>
</feature>
<protein>
    <recommendedName>
        <fullName evidence="6">Coiled-coil domain-containing protein 102A</fullName>
    </recommendedName>
</protein>
<evidence type="ECO:0000313" key="5">
    <source>
        <dbReference type="Proteomes" id="UP001152799"/>
    </source>
</evidence>
<evidence type="ECO:0000256" key="2">
    <source>
        <dbReference type="SAM" id="Coils"/>
    </source>
</evidence>